<dbReference type="SUPFAM" id="SSF53474">
    <property type="entry name" value="alpha/beta-Hydrolases"/>
    <property type="match status" value="1"/>
</dbReference>
<evidence type="ECO:0000313" key="4">
    <source>
        <dbReference type="RefSeq" id="XP_021842280.2"/>
    </source>
</evidence>
<evidence type="ECO:0000256" key="1">
    <source>
        <dbReference type="ARBA" id="ARBA00010515"/>
    </source>
</evidence>
<dbReference type="Gene3D" id="3.40.50.1820">
    <property type="entry name" value="alpha/beta hydrolase"/>
    <property type="match status" value="1"/>
</dbReference>
<dbReference type="Proteomes" id="UP000813463">
    <property type="component" value="Chromosome 3"/>
</dbReference>
<accession>A0A9R0JPY6</accession>
<evidence type="ECO:0000313" key="3">
    <source>
        <dbReference type="Proteomes" id="UP000813463"/>
    </source>
</evidence>
<evidence type="ECO:0000259" key="2">
    <source>
        <dbReference type="Pfam" id="PF07859"/>
    </source>
</evidence>
<dbReference type="AlphaFoldDB" id="A0A9R0JPY6"/>
<name>A0A9R0JPY6_SPIOL</name>
<proteinExistence type="inferred from homology"/>
<comment type="similarity">
    <text evidence="1">Belongs to the 'GDXG' lipolytic enzyme family.</text>
</comment>
<gene>
    <name evidence="4" type="primary">LOC110782436</name>
</gene>
<reference evidence="4" key="2">
    <citation type="submission" date="2025-08" db="UniProtKB">
        <authorList>
            <consortium name="RefSeq"/>
        </authorList>
    </citation>
    <scope>IDENTIFICATION</scope>
    <source>
        <tissue evidence="4">Leaf</tissue>
    </source>
</reference>
<dbReference type="InterPro" id="IPR029058">
    <property type="entry name" value="AB_hydrolase_fold"/>
</dbReference>
<dbReference type="Pfam" id="PF07859">
    <property type="entry name" value="Abhydrolase_3"/>
    <property type="match status" value="1"/>
</dbReference>
<dbReference type="PANTHER" id="PTHR23024">
    <property type="entry name" value="ARYLACETAMIDE DEACETYLASE"/>
    <property type="match status" value="1"/>
</dbReference>
<dbReference type="PANTHER" id="PTHR23024:SF546">
    <property type="entry name" value="CARBOXYLESTERASE 120-RELATED"/>
    <property type="match status" value="1"/>
</dbReference>
<reference evidence="3" key="1">
    <citation type="journal article" date="2021" name="Nat. Commun.">
        <title>Genomic analyses provide insights into spinach domestication and the genetic basis of agronomic traits.</title>
        <authorList>
            <person name="Cai X."/>
            <person name="Sun X."/>
            <person name="Xu C."/>
            <person name="Sun H."/>
            <person name="Wang X."/>
            <person name="Ge C."/>
            <person name="Zhang Z."/>
            <person name="Wang Q."/>
            <person name="Fei Z."/>
            <person name="Jiao C."/>
            <person name="Wang Q."/>
        </authorList>
    </citation>
    <scope>NUCLEOTIDE SEQUENCE [LARGE SCALE GENOMIC DNA]</scope>
    <source>
        <strain evidence="3">cv. Varoflay</strain>
    </source>
</reference>
<sequence>MSNKDKTSTPISTVDPYQYIQSKLNPDGTLTRHLNVPCTPATPDPTSPSSILTKDFPLNSTYNTYLRVFLPKIALTEPSKKLPVIVYYHGGGFVLLHVDSFYNHDICVAIALHAPAIVVSVDYRLAPEYRLPAAYEDAVDGLRWICDSVVTKERSVSDPADEWLSKYGDFDNCFLMGTSSGGNIAYNTALRASDIMGQLHPLKFKGLILHHPFFGGPDRTGSELRLINDPYLPLSGSDLFWELSLPKGAGRDHEFCNPLSGDGLGRICRIKEMGLRVLVADCTGDPLVDRLLEFVKVMEMKGVNVKGHFTQGDYHGAELLDKEKCDEFLIVLQSFVNSCLIA</sequence>
<protein>
    <submittedName>
        <fullName evidence="4">Carboxylesterase 1</fullName>
    </submittedName>
</protein>
<dbReference type="KEGG" id="soe:110782436"/>
<dbReference type="InterPro" id="IPR013094">
    <property type="entry name" value="AB_hydrolase_3"/>
</dbReference>
<organism evidence="3 4">
    <name type="scientific">Spinacia oleracea</name>
    <name type="common">Spinach</name>
    <dbReference type="NCBI Taxonomy" id="3562"/>
    <lineage>
        <taxon>Eukaryota</taxon>
        <taxon>Viridiplantae</taxon>
        <taxon>Streptophyta</taxon>
        <taxon>Embryophyta</taxon>
        <taxon>Tracheophyta</taxon>
        <taxon>Spermatophyta</taxon>
        <taxon>Magnoliopsida</taxon>
        <taxon>eudicotyledons</taxon>
        <taxon>Gunneridae</taxon>
        <taxon>Pentapetalae</taxon>
        <taxon>Caryophyllales</taxon>
        <taxon>Chenopodiaceae</taxon>
        <taxon>Chenopodioideae</taxon>
        <taxon>Anserineae</taxon>
        <taxon>Spinacia</taxon>
    </lineage>
</organism>
<dbReference type="InterPro" id="IPR050466">
    <property type="entry name" value="Carboxylest/Gibb_receptor"/>
</dbReference>
<dbReference type="GeneID" id="110782436"/>
<keyword evidence="3" id="KW-1185">Reference proteome</keyword>
<feature type="domain" description="Alpha/beta hydrolase fold-3" evidence="2">
    <location>
        <begin position="85"/>
        <end position="317"/>
    </location>
</feature>
<dbReference type="RefSeq" id="XP_021842280.2">
    <property type="nucleotide sequence ID" value="XM_021986588.2"/>
</dbReference>
<dbReference type="GO" id="GO:0016787">
    <property type="term" value="F:hydrolase activity"/>
    <property type="evidence" value="ECO:0007669"/>
    <property type="project" value="InterPro"/>
</dbReference>